<dbReference type="AlphaFoldDB" id="A0A4T3F380"/>
<dbReference type="Proteomes" id="UP000309389">
    <property type="component" value="Unassembled WGS sequence"/>
</dbReference>
<dbReference type="OrthoDB" id="7391073at2"/>
<keyword evidence="1" id="KW-1133">Transmembrane helix</keyword>
<feature type="transmembrane region" description="Helical" evidence="1">
    <location>
        <begin position="112"/>
        <end position="137"/>
    </location>
</feature>
<sequence>MNFDMNRTWSQGVALVQANWQLLAVIAGIFLLIPGMLMYVAFPDLMTGLQGNPDPDRLAAMFGEVAGSLVIYVIFAVIFQMIGYTAMIALMGADRPTVGEALRLGAQCLPTLIGVLLLMILAYIAIGIALVIVTGLVSAVVGLIGGGALAAVLGVIIAIAMMVVMLYVSVRFCLTTPVVALEGQRNPVAAVKRSWTLTGSHSRRIFGFFALLFIAYLVISLLIGAVAGLLASAFGGGSATNIVLGLTNGAMGAVVAMILCGLLVSMYQQLAGSGSESLSKTFD</sequence>
<feature type="transmembrane region" description="Helical" evidence="1">
    <location>
        <begin position="143"/>
        <end position="168"/>
    </location>
</feature>
<reference evidence="3 4" key="1">
    <citation type="submission" date="2019-04" db="EMBL/GenBank/DDBJ databases">
        <title>Altererythrobacter aquimixticola sp. nov., isolated from sediment of junction between the ocean and a freshwater spring.</title>
        <authorList>
            <person name="Yoon J.-H."/>
        </authorList>
    </citation>
    <scope>NUCLEOTIDE SEQUENCE [LARGE SCALE GENOMIC DNA]</scope>
    <source>
        <strain evidence="3 4">SSKS-13</strain>
    </source>
</reference>
<evidence type="ECO:0000313" key="3">
    <source>
        <dbReference type="EMBL" id="TIX51191.1"/>
    </source>
</evidence>
<feature type="domain" description="DUF7847" evidence="2">
    <location>
        <begin position="12"/>
        <end position="270"/>
    </location>
</feature>
<keyword evidence="1" id="KW-0472">Membrane</keyword>
<keyword evidence="1" id="KW-0812">Transmembrane</keyword>
<feature type="transmembrane region" description="Helical" evidence="1">
    <location>
        <begin position="242"/>
        <end position="264"/>
    </location>
</feature>
<organism evidence="3 4">
    <name type="scientific">Alteraurantiacibacter aquimixticola</name>
    <dbReference type="NCBI Taxonomy" id="2489173"/>
    <lineage>
        <taxon>Bacteria</taxon>
        <taxon>Pseudomonadati</taxon>
        <taxon>Pseudomonadota</taxon>
        <taxon>Alphaproteobacteria</taxon>
        <taxon>Sphingomonadales</taxon>
        <taxon>Erythrobacteraceae</taxon>
        <taxon>Alteraurantiacibacter</taxon>
    </lineage>
</organism>
<dbReference type="RefSeq" id="WP_136691864.1">
    <property type="nucleotide sequence ID" value="NZ_SSHH01000001.1"/>
</dbReference>
<proteinExistence type="predicted"/>
<comment type="caution">
    <text evidence="3">The sequence shown here is derived from an EMBL/GenBank/DDBJ whole genome shotgun (WGS) entry which is preliminary data.</text>
</comment>
<gene>
    <name evidence="3" type="ORF">E5222_01595</name>
</gene>
<dbReference type="Pfam" id="PF25231">
    <property type="entry name" value="DUF7847"/>
    <property type="match status" value="1"/>
</dbReference>
<evidence type="ECO:0000259" key="2">
    <source>
        <dbReference type="Pfam" id="PF25231"/>
    </source>
</evidence>
<evidence type="ECO:0000256" key="1">
    <source>
        <dbReference type="SAM" id="Phobius"/>
    </source>
</evidence>
<feature type="transmembrane region" description="Helical" evidence="1">
    <location>
        <begin position="69"/>
        <end position="91"/>
    </location>
</feature>
<name>A0A4T3F380_9SPHN</name>
<feature type="transmembrane region" description="Helical" evidence="1">
    <location>
        <begin position="205"/>
        <end position="230"/>
    </location>
</feature>
<evidence type="ECO:0000313" key="4">
    <source>
        <dbReference type="Proteomes" id="UP000309389"/>
    </source>
</evidence>
<feature type="transmembrane region" description="Helical" evidence="1">
    <location>
        <begin position="20"/>
        <end position="42"/>
    </location>
</feature>
<dbReference type="InterPro" id="IPR057169">
    <property type="entry name" value="DUF7847"/>
</dbReference>
<protein>
    <recommendedName>
        <fullName evidence="2">DUF7847 domain-containing protein</fullName>
    </recommendedName>
</protein>
<dbReference type="EMBL" id="SSHH01000001">
    <property type="protein sequence ID" value="TIX51191.1"/>
    <property type="molecule type" value="Genomic_DNA"/>
</dbReference>
<accession>A0A4T3F380</accession>
<keyword evidence="4" id="KW-1185">Reference proteome</keyword>